<dbReference type="InterPro" id="IPR005913">
    <property type="entry name" value="dTDP_dehydrorham_reduct"/>
</dbReference>
<evidence type="ECO:0000259" key="7">
    <source>
        <dbReference type="Pfam" id="PF04321"/>
    </source>
</evidence>
<accession>A0A6N6RLB6</accession>
<evidence type="ECO:0000256" key="2">
    <source>
        <dbReference type="ARBA" id="ARBA00010944"/>
    </source>
</evidence>
<comment type="pathway">
    <text evidence="1 6">Carbohydrate biosynthesis; dTDP-L-rhamnose biosynthesis.</text>
</comment>
<comment type="catalytic activity">
    <reaction evidence="5">
        <text>dTDP-beta-L-rhamnose + NADP(+) = dTDP-4-dehydro-beta-L-rhamnose + NADPH + H(+)</text>
        <dbReference type="Rhea" id="RHEA:21796"/>
        <dbReference type="ChEBI" id="CHEBI:15378"/>
        <dbReference type="ChEBI" id="CHEBI:57510"/>
        <dbReference type="ChEBI" id="CHEBI:57783"/>
        <dbReference type="ChEBI" id="CHEBI:58349"/>
        <dbReference type="ChEBI" id="CHEBI:62830"/>
        <dbReference type="EC" id="1.1.1.133"/>
    </reaction>
</comment>
<dbReference type="PANTHER" id="PTHR10491">
    <property type="entry name" value="DTDP-4-DEHYDRORHAMNOSE REDUCTASE"/>
    <property type="match status" value="1"/>
</dbReference>
<dbReference type="AlphaFoldDB" id="A0A6N6RLB6"/>
<dbReference type="EMBL" id="WBVO01000001">
    <property type="protein sequence ID" value="KAB2814309.1"/>
    <property type="molecule type" value="Genomic_DNA"/>
</dbReference>
<dbReference type="OrthoDB" id="9803892at2"/>
<dbReference type="Proteomes" id="UP000468650">
    <property type="component" value="Unassembled WGS sequence"/>
</dbReference>
<evidence type="ECO:0000313" key="9">
    <source>
        <dbReference type="Proteomes" id="UP000468650"/>
    </source>
</evidence>
<comment type="function">
    <text evidence="6">Catalyzes the reduction of dTDP-6-deoxy-L-lyxo-4-hexulose to yield dTDP-L-rhamnose.</text>
</comment>
<gene>
    <name evidence="8" type="ORF">F8C67_00840</name>
</gene>
<reference evidence="8 9" key="1">
    <citation type="submission" date="2019-09" db="EMBL/GenBank/DDBJ databases">
        <title>Genomes of family Cryomorphaceae.</title>
        <authorList>
            <person name="Bowman J.P."/>
        </authorList>
    </citation>
    <scope>NUCLEOTIDE SEQUENCE [LARGE SCALE GENOMIC DNA]</scope>
    <source>
        <strain evidence="8 9">LMG 25704</strain>
    </source>
</reference>
<protein>
    <recommendedName>
        <fullName evidence="4 6">dTDP-4-dehydrorhamnose reductase</fullName>
        <ecNumber evidence="3 6">1.1.1.133</ecNumber>
    </recommendedName>
</protein>
<dbReference type="InterPro" id="IPR029903">
    <property type="entry name" value="RmlD-like-bd"/>
</dbReference>
<dbReference type="RefSeq" id="WP_151665890.1">
    <property type="nucleotide sequence ID" value="NZ_WBVO01000001.1"/>
</dbReference>
<evidence type="ECO:0000256" key="5">
    <source>
        <dbReference type="ARBA" id="ARBA00048200"/>
    </source>
</evidence>
<organism evidence="8 9">
    <name type="scientific">Phaeocystidibacter luteus</name>
    <dbReference type="NCBI Taxonomy" id="911197"/>
    <lineage>
        <taxon>Bacteria</taxon>
        <taxon>Pseudomonadati</taxon>
        <taxon>Bacteroidota</taxon>
        <taxon>Flavobacteriia</taxon>
        <taxon>Flavobacteriales</taxon>
        <taxon>Phaeocystidibacteraceae</taxon>
        <taxon>Phaeocystidibacter</taxon>
    </lineage>
</organism>
<comment type="similarity">
    <text evidence="2 6">Belongs to the dTDP-4-dehydrorhamnose reductase family.</text>
</comment>
<dbReference type="GO" id="GO:0019305">
    <property type="term" value="P:dTDP-rhamnose biosynthetic process"/>
    <property type="evidence" value="ECO:0007669"/>
    <property type="project" value="UniProtKB-UniPathway"/>
</dbReference>
<dbReference type="UniPathway" id="UPA00124"/>
<evidence type="ECO:0000256" key="6">
    <source>
        <dbReference type="RuleBase" id="RU364082"/>
    </source>
</evidence>
<name>A0A6N6RLB6_9FLAO</name>
<proteinExistence type="inferred from homology"/>
<dbReference type="CDD" id="cd05254">
    <property type="entry name" value="dTDP_HR_like_SDR_e"/>
    <property type="match status" value="1"/>
</dbReference>
<keyword evidence="9" id="KW-1185">Reference proteome</keyword>
<evidence type="ECO:0000256" key="1">
    <source>
        <dbReference type="ARBA" id="ARBA00004781"/>
    </source>
</evidence>
<dbReference type="PANTHER" id="PTHR10491:SF4">
    <property type="entry name" value="METHIONINE ADENOSYLTRANSFERASE 2 SUBUNIT BETA"/>
    <property type="match status" value="1"/>
</dbReference>
<dbReference type="Pfam" id="PF04321">
    <property type="entry name" value="RmlD_sub_bind"/>
    <property type="match status" value="1"/>
</dbReference>
<dbReference type="InterPro" id="IPR036291">
    <property type="entry name" value="NAD(P)-bd_dom_sf"/>
</dbReference>
<dbReference type="GO" id="GO:0008831">
    <property type="term" value="F:dTDP-4-dehydrorhamnose reductase activity"/>
    <property type="evidence" value="ECO:0007669"/>
    <property type="project" value="UniProtKB-EC"/>
</dbReference>
<dbReference type="SUPFAM" id="SSF51735">
    <property type="entry name" value="NAD(P)-binding Rossmann-fold domains"/>
    <property type="match status" value="1"/>
</dbReference>
<evidence type="ECO:0000256" key="3">
    <source>
        <dbReference type="ARBA" id="ARBA00012929"/>
    </source>
</evidence>
<feature type="domain" description="RmlD-like substrate binding" evidence="7">
    <location>
        <begin position="1"/>
        <end position="280"/>
    </location>
</feature>
<comment type="caution">
    <text evidence="8">The sequence shown here is derived from an EMBL/GenBank/DDBJ whole genome shotgun (WGS) entry which is preliminary data.</text>
</comment>
<dbReference type="Gene3D" id="3.40.50.720">
    <property type="entry name" value="NAD(P)-binding Rossmann-like Domain"/>
    <property type="match status" value="1"/>
</dbReference>
<dbReference type="Gene3D" id="3.90.25.10">
    <property type="entry name" value="UDP-galactose 4-epimerase, domain 1"/>
    <property type="match status" value="1"/>
</dbReference>
<sequence>MKVLVSGGKGQLASCIEREWESARQEELILASSSDLDFYDVDSLSDYLSSNQITHLVHTSAYTAVDLAEDEPDLARKVNVNQTRSVAEACARSSVFMIHISTDFVYGGPGETPRKIEDASPESVYGLTKLDSEKAVLESGVSHLIIRTSWLYSSIGRNFYLTMNRLLGEGKALRVVNDQHGTPTSAFSLARFIIEFIRSKDGFGLGTKTTMNFSNEGSTTWYGFALAIREMNGLPGTVAPCTSEEYPQKAKRPTYSVMDLSVLCGTGWENVTWEEALREVAGK</sequence>
<evidence type="ECO:0000313" key="8">
    <source>
        <dbReference type="EMBL" id="KAB2814309.1"/>
    </source>
</evidence>
<dbReference type="EC" id="1.1.1.133" evidence="3 6"/>
<evidence type="ECO:0000256" key="4">
    <source>
        <dbReference type="ARBA" id="ARBA00017099"/>
    </source>
</evidence>
<keyword evidence="6" id="KW-0521">NADP</keyword>
<keyword evidence="6" id="KW-0560">Oxidoreductase</keyword>